<proteinExistence type="predicted"/>
<reference evidence="3 4" key="1">
    <citation type="submission" date="2014-01" db="EMBL/GenBank/DDBJ databases">
        <title>Sulfitobacter sp. H3 (MCCC 1A00686) Genome Sequencing.</title>
        <authorList>
            <person name="Lai Q."/>
            <person name="Hong Z."/>
        </authorList>
    </citation>
    <scope>NUCLEOTIDE SEQUENCE [LARGE SCALE GENOMIC DNA]</scope>
    <source>
        <strain evidence="3 4">H3</strain>
    </source>
</reference>
<evidence type="ECO:0000259" key="2">
    <source>
        <dbReference type="Pfam" id="PF01052"/>
    </source>
</evidence>
<accession>A0A073JD87</accession>
<dbReference type="GeneID" id="68869571"/>
<dbReference type="AlphaFoldDB" id="A0A073JD87"/>
<feature type="compositionally biased region" description="Low complexity" evidence="1">
    <location>
        <begin position="377"/>
        <end position="386"/>
    </location>
</feature>
<protein>
    <recommendedName>
        <fullName evidence="2">Flagellar motor switch protein FliN-like C-terminal domain-containing protein</fullName>
    </recommendedName>
</protein>
<dbReference type="Pfam" id="PF01052">
    <property type="entry name" value="FliMN_C"/>
    <property type="match status" value="1"/>
</dbReference>
<comment type="caution">
    <text evidence="3">The sequence shown here is derived from an EMBL/GenBank/DDBJ whole genome shotgun (WGS) entry which is preliminary data.</text>
</comment>
<name>A0A073JD87_9RHOB</name>
<feature type="domain" description="Flagellar motor switch protein FliN-like C-terminal" evidence="2">
    <location>
        <begin position="227"/>
        <end position="295"/>
    </location>
</feature>
<evidence type="ECO:0000256" key="1">
    <source>
        <dbReference type="SAM" id="MobiDB-lite"/>
    </source>
</evidence>
<dbReference type="OrthoDB" id="7824563at2"/>
<gene>
    <name evidence="3" type="ORF">SUH3_19440</name>
</gene>
<feature type="region of interest" description="Disordered" evidence="1">
    <location>
        <begin position="348"/>
        <end position="392"/>
    </location>
</feature>
<evidence type="ECO:0000313" key="4">
    <source>
        <dbReference type="Proteomes" id="UP000027746"/>
    </source>
</evidence>
<dbReference type="RefSeq" id="WP_037925823.1">
    <property type="nucleotide sequence ID" value="NZ_CP054599.1"/>
</dbReference>
<sequence length="392" mass="41781">MSASDPTPSVLRRKTAAGQQQHQARSVTVAKAMRLSIAKVGLDVFDMAIQAIGLLVEDRSQEVCIDMMDAANLLVLLDGPQGRVGAAMIDAALVGGVIQQQTMGRVVPSAGAPRAMTVTDAAMCAPLLDALFDKASAAVEDEADRLLLRGFTFGARSEEPRLVGMALEDAEYRVIRLTLDLAKGVRQGDLVLFLPLVATHDPDGGGLDGSDEEGEADSSPRNMTDVVMHLEAELMVQLCHVRMNLSDLTRLAPGDTVLLPPGTFPATRIMAQSGKCLGTGTLGQVDGQRALKIDREPAHAKQPQRRLSDQPDVEMPAVARIDMGQGGVPDMTDMGQMEMPDTMPVALPSEIEDMPLPPMDDMPDLNALPELDDLPDLADLPDLGDLPEIKSA</sequence>
<feature type="region of interest" description="Disordered" evidence="1">
    <location>
        <begin position="1"/>
        <end position="23"/>
    </location>
</feature>
<dbReference type="InterPro" id="IPR001543">
    <property type="entry name" value="FliN-like_C"/>
</dbReference>
<dbReference type="SUPFAM" id="SSF101801">
    <property type="entry name" value="Surface presentation of antigens (SPOA)"/>
    <property type="match status" value="1"/>
</dbReference>
<keyword evidence="4" id="KW-1185">Reference proteome</keyword>
<evidence type="ECO:0000313" key="3">
    <source>
        <dbReference type="EMBL" id="KEJ95687.1"/>
    </source>
</evidence>
<dbReference type="InterPro" id="IPR036429">
    <property type="entry name" value="SpoA-like_sf"/>
</dbReference>
<dbReference type="Gene3D" id="2.30.330.10">
    <property type="entry name" value="SpoA-like"/>
    <property type="match status" value="1"/>
</dbReference>
<organism evidence="3 4">
    <name type="scientific">Pseudosulfitobacter pseudonitzschiae</name>
    <dbReference type="NCBI Taxonomy" id="1402135"/>
    <lineage>
        <taxon>Bacteria</taxon>
        <taxon>Pseudomonadati</taxon>
        <taxon>Pseudomonadota</taxon>
        <taxon>Alphaproteobacteria</taxon>
        <taxon>Rhodobacterales</taxon>
        <taxon>Roseobacteraceae</taxon>
        <taxon>Pseudosulfitobacter</taxon>
    </lineage>
</organism>
<dbReference type="EMBL" id="JAMD01000005">
    <property type="protein sequence ID" value="KEJ95687.1"/>
    <property type="molecule type" value="Genomic_DNA"/>
</dbReference>
<dbReference type="Proteomes" id="UP000027746">
    <property type="component" value="Unassembled WGS sequence"/>
</dbReference>